<dbReference type="InterPro" id="IPR017871">
    <property type="entry name" value="ABC_transporter-like_CS"/>
</dbReference>
<feature type="compositionally biased region" description="Basic and acidic residues" evidence="4">
    <location>
        <begin position="184"/>
        <end position="193"/>
    </location>
</feature>
<evidence type="ECO:0000259" key="5">
    <source>
        <dbReference type="PROSITE" id="PS50893"/>
    </source>
</evidence>
<dbReference type="InterPro" id="IPR003439">
    <property type="entry name" value="ABC_transporter-like_ATP-bd"/>
</dbReference>
<name>A0ABX7Y2P9_9ACTN</name>
<dbReference type="PROSITE" id="PS00211">
    <property type="entry name" value="ABC_TRANSPORTER_1"/>
    <property type="match status" value="1"/>
</dbReference>
<gene>
    <name evidence="6" type="ORF">J5A65_10945</name>
</gene>
<dbReference type="Pfam" id="PF00005">
    <property type="entry name" value="ABC_tran"/>
    <property type="match status" value="1"/>
</dbReference>
<reference evidence="6 7" key="1">
    <citation type="submission" date="2021-03" db="EMBL/GenBank/DDBJ databases">
        <title>Human Oral Microbial Genomes.</title>
        <authorList>
            <person name="Johnston C.D."/>
            <person name="Chen T."/>
            <person name="Dewhirst F.E."/>
        </authorList>
    </citation>
    <scope>NUCLEOTIDE SEQUENCE [LARGE SCALE GENOMIC DNA]</scope>
    <source>
        <strain evidence="6 7">DSMZ 100122</strain>
    </source>
</reference>
<keyword evidence="2" id="KW-0547">Nucleotide-binding</keyword>
<sequence>MLNLDSISVSYGKHVVLSGLSLSVREGAVVGLLGPNGCGKSTLVRSIAGAQQCLGAVSYGGRSGRALQDVTGYMPQEIPGHIALTAMESVLVSAQRGGSGWRVPKKDVERAYAALDALGIAALTNTYLGECSGGQRQLISLAQTLVHGPELVLLDEPTSALDLKHQVRVLRSVRNHVHGSEATVAEKQKEKNENQGSDAEADDSAQSSRLALVVLHDINLATRFCDEVLLMTAGDVVAQGTPLEVCTSENLSRVYDTEVAVNSDEDGVLTVVAR</sequence>
<evidence type="ECO:0000256" key="2">
    <source>
        <dbReference type="ARBA" id="ARBA00022741"/>
    </source>
</evidence>
<feature type="domain" description="ABC transporter" evidence="5">
    <location>
        <begin position="2"/>
        <end position="258"/>
    </location>
</feature>
<dbReference type="PROSITE" id="PS50893">
    <property type="entry name" value="ABC_TRANSPORTER_2"/>
    <property type="match status" value="1"/>
</dbReference>
<keyword evidence="3 6" id="KW-0067">ATP-binding</keyword>
<dbReference type="CDD" id="cd03214">
    <property type="entry name" value="ABC_Iron-Siderophores_B12_Hemin"/>
    <property type="match status" value="1"/>
</dbReference>
<dbReference type="EMBL" id="CP072384">
    <property type="protein sequence ID" value="QUC07445.1"/>
    <property type="molecule type" value="Genomic_DNA"/>
</dbReference>
<dbReference type="PANTHER" id="PTHR42734">
    <property type="entry name" value="METAL TRANSPORT SYSTEM ATP-BINDING PROTEIN TM_0124-RELATED"/>
    <property type="match status" value="1"/>
</dbReference>
<dbReference type="SUPFAM" id="SSF52540">
    <property type="entry name" value="P-loop containing nucleoside triphosphate hydrolases"/>
    <property type="match status" value="1"/>
</dbReference>
<proteinExistence type="predicted"/>
<protein>
    <submittedName>
        <fullName evidence="6">ABC transporter ATP-binding protein</fullName>
    </submittedName>
</protein>
<evidence type="ECO:0000256" key="3">
    <source>
        <dbReference type="ARBA" id="ARBA00022840"/>
    </source>
</evidence>
<dbReference type="InterPro" id="IPR050153">
    <property type="entry name" value="Metal_Ion_Import_ABC"/>
</dbReference>
<dbReference type="InterPro" id="IPR027417">
    <property type="entry name" value="P-loop_NTPase"/>
</dbReference>
<dbReference type="SMART" id="SM00382">
    <property type="entry name" value="AAA"/>
    <property type="match status" value="1"/>
</dbReference>
<evidence type="ECO:0000313" key="7">
    <source>
        <dbReference type="Proteomes" id="UP000678513"/>
    </source>
</evidence>
<keyword evidence="1" id="KW-0813">Transport</keyword>
<dbReference type="Gene3D" id="3.40.50.300">
    <property type="entry name" value="P-loop containing nucleotide triphosphate hydrolases"/>
    <property type="match status" value="1"/>
</dbReference>
<evidence type="ECO:0000313" key="6">
    <source>
        <dbReference type="EMBL" id="QUC07445.1"/>
    </source>
</evidence>
<keyword evidence="7" id="KW-1185">Reference proteome</keyword>
<dbReference type="InterPro" id="IPR003593">
    <property type="entry name" value="AAA+_ATPase"/>
</dbReference>
<organism evidence="6 7">
    <name type="scientific">Arachnia rubra</name>
    <dbReference type="NCBI Taxonomy" id="1547448"/>
    <lineage>
        <taxon>Bacteria</taxon>
        <taxon>Bacillati</taxon>
        <taxon>Actinomycetota</taxon>
        <taxon>Actinomycetes</taxon>
        <taxon>Propionibacteriales</taxon>
        <taxon>Propionibacteriaceae</taxon>
        <taxon>Arachnia</taxon>
    </lineage>
</organism>
<dbReference type="RefSeq" id="WP_212321916.1">
    <property type="nucleotide sequence ID" value="NZ_AP024463.1"/>
</dbReference>
<evidence type="ECO:0000256" key="4">
    <source>
        <dbReference type="SAM" id="MobiDB-lite"/>
    </source>
</evidence>
<dbReference type="Proteomes" id="UP000678513">
    <property type="component" value="Chromosome"/>
</dbReference>
<dbReference type="GO" id="GO:0005524">
    <property type="term" value="F:ATP binding"/>
    <property type="evidence" value="ECO:0007669"/>
    <property type="project" value="UniProtKB-KW"/>
</dbReference>
<accession>A0ABX7Y2P9</accession>
<evidence type="ECO:0000256" key="1">
    <source>
        <dbReference type="ARBA" id="ARBA00022448"/>
    </source>
</evidence>
<feature type="region of interest" description="Disordered" evidence="4">
    <location>
        <begin position="181"/>
        <end position="203"/>
    </location>
</feature>